<dbReference type="SUPFAM" id="SSF81383">
    <property type="entry name" value="F-box domain"/>
    <property type="match status" value="1"/>
</dbReference>
<evidence type="ECO:0000259" key="1">
    <source>
        <dbReference type="Pfam" id="PF00646"/>
    </source>
</evidence>
<dbReference type="Gene3D" id="3.80.10.10">
    <property type="entry name" value="Ribonuclease Inhibitor"/>
    <property type="match status" value="1"/>
</dbReference>
<dbReference type="EMBL" id="AOKY01000110">
    <property type="protein sequence ID" value="KDB26660.1"/>
    <property type="molecule type" value="Genomic_DNA"/>
</dbReference>
<evidence type="ECO:0000313" key="2">
    <source>
        <dbReference type="EMBL" id="KDB26660.1"/>
    </source>
</evidence>
<comment type="caution">
    <text evidence="2">The sequence shown here is derived from an EMBL/GenBank/DDBJ whole genome shotgun (WGS) entry which is preliminary data.</text>
</comment>
<dbReference type="Proteomes" id="UP000024533">
    <property type="component" value="Unassembled WGS sequence"/>
</dbReference>
<gene>
    <name evidence="2" type="ORF">H109_01542</name>
</gene>
<dbReference type="SUPFAM" id="SSF52058">
    <property type="entry name" value="L domain-like"/>
    <property type="match status" value="1"/>
</dbReference>
<dbReference type="InterPro" id="IPR036047">
    <property type="entry name" value="F-box-like_dom_sf"/>
</dbReference>
<dbReference type="OrthoDB" id="4173964at2759"/>
<name>A0A059JFM8_TRIIM</name>
<proteinExistence type="predicted"/>
<evidence type="ECO:0000313" key="3">
    <source>
        <dbReference type="Proteomes" id="UP000024533"/>
    </source>
</evidence>
<dbReference type="Pfam" id="PF00646">
    <property type="entry name" value="F-box"/>
    <property type="match status" value="1"/>
</dbReference>
<protein>
    <recommendedName>
        <fullName evidence="1">F-box domain-containing protein</fullName>
    </recommendedName>
</protein>
<reference evidence="2 3" key="1">
    <citation type="submission" date="2014-02" db="EMBL/GenBank/DDBJ databases">
        <title>The Genome Sequence of Trichophyton interdigitale MR816.</title>
        <authorList>
            <consortium name="The Broad Institute Genomics Platform"/>
            <person name="Cuomo C.A."/>
            <person name="White T.C."/>
            <person name="Graser Y."/>
            <person name="Martinez-Rossi N."/>
            <person name="Heitman J."/>
            <person name="Young S.K."/>
            <person name="Zeng Q."/>
            <person name="Gargeya S."/>
            <person name="Abouelleil A."/>
            <person name="Alvarado L."/>
            <person name="Chapman S.B."/>
            <person name="Gainer-Dewar J."/>
            <person name="Goldberg J."/>
            <person name="Griggs A."/>
            <person name="Gujja S."/>
            <person name="Hansen M."/>
            <person name="Howarth C."/>
            <person name="Imamovic A."/>
            <person name="Larimer J."/>
            <person name="Martinez D."/>
            <person name="Murphy C."/>
            <person name="Pearson M.D."/>
            <person name="Persinoti G."/>
            <person name="Poon T."/>
            <person name="Priest M."/>
            <person name="Roberts A.D."/>
            <person name="Saif S."/>
            <person name="Shea T.D."/>
            <person name="Sykes S.N."/>
            <person name="Wortman J."/>
            <person name="Nusbaum C."/>
            <person name="Birren B."/>
        </authorList>
    </citation>
    <scope>NUCLEOTIDE SEQUENCE [LARGE SCALE GENOMIC DNA]</scope>
    <source>
        <strain evidence="2 3">MR816</strain>
    </source>
</reference>
<dbReference type="OMA" id="YERTLRC"/>
<dbReference type="AlphaFoldDB" id="A0A059JFM8"/>
<dbReference type="STRING" id="1215338.A0A059JFM8"/>
<accession>A0A059JFM8</accession>
<feature type="domain" description="F-box" evidence="1">
    <location>
        <begin position="37"/>
        <end position="66"/>
    </location>
</feature>
<sequence length="419" mass="47924">MARSRRGRFFGIFSSLRPSLLSVSQDLDQDTCPSLYGMPMEIVEIIANFLQYKSLCSLRLTCRLLYERTLRCFGAFLATVPLDFSSHSLQRLQAISNHRYLNRYVQCLSIMNQTHGKLGIDLRWDRSSSGCLIVPQDIVDILSDVLALLVNCRSFEVHHIYRQEHQYTSNFLGGSDAIKILLYIIAETAFPVKSLMLERGVARGWRYGDHIHGERLDIPALHKLGVRAGLSQLQSLTLNYHKELESSIDWTCELIRAATSLTILTARLNEFDNAPLLFDRLTLANVLPPLKELVLESCEFSSLEGFIAFLHYFRSSLRTLSLTRIRLSTNGWISILPRLRDLFPSLTSIKLHHLRGDKRPDTLISFPDIHKHKTSFEIRQGISYYYKNWRGKRSLVGVRYSGPDMETALRIVVSSARAC</sequence>
<dbReference type="InterPro" id="IPR032675">
    <property type="entry name" value="LRR_dom_sf"/>
</dbReference>
<dbReference type="InterPro" id="IPR001810">
    <property type="entry name" value="F-box_dom"/>
</dbReference>
<keyword evidence="3" id="KW-1185">Reference proteome</keyword>
<organism evidence="2 3">
    <name type="scientific">Trichophyton interdigitale (strain MR816)</name>
    <dbReference type="NCBI Taxonomy" id="1215338"/>
    <lineage>
        <taxon>Eukaryota</taxon>
        <taxon>Fungi</taxon>
        <taxon>Dikarya</taxon>
        <taxon>Ascomycota</taxon>
        <taxon>Pezizomycotina</taxon>
        <taxon>Eurotiomycetes</taxon>
        <taxon>Eurotiomycetidae</taxon>
        <taxon>Onygenales</taxon>
        <taxon>Arthrodermataceae</taxon>
        <taxon>Trichophyton</taxon>
    </lineage>
</organism>
<dbReference type="HOGENOM" id="CLU_043820_2_0_1"/>